<organism evidence="9 10">
    <name type="scientific">Nematostella vectensis</name>
    <name type="common">Starlet sea anemone</name>
    <dbReference type="NCBI Taxonomy" id="45351"/>
    <lineage>
        <taxon>Eukaryota</taxon>
        <taxon>Metazoa</taxon>
        <taxon>Cnidaria</taxon>
        <taxon>Anthozoa</taxon>
        <taxon>Hexacorallia</taxon>
        <taxon>Actiniaria</taxon>
        <taxon>Edwardsiidae</taxon>
        <taxon>Nematostella</taxon>
    </lineage>
</organism>
<evidence type="ECO:0000313" key="3">
    <source>
        <dbReference type="EMBL" id="EDO26566.1"/>
    </source>
</evidence>
<dbReference type="STRING" id="45351.A7RX25"/>
<evidence type="ECO:0000313" key="6">
    <source>
        <dbReference type="EMBL" id="EDO29697.1"/>
    </source>
</evidence>
<dbReference type="EMBL" id="DS469549">
    <property type="protein sequence ID" value="EDO43953.1"/>
    <property type="molecule type" value="Genomic_DNA"/>
</dbReference>
<keyword evidence="10" id="KW-1185">Reference proteome</keyword>
<dbReference type="EMBL" id="DS470343">
    <property type="protein sequence ID" value="EDO29697.1"/>
    <property type="molecule type" value="Genomic_DNA"/>
</dbReference>
<evidence type="ECO:0000313" key="10">
    <source>
        <dbReference type="Proteomes" id="UP000001593"/>
    </source>
</evidence>
<dbReference type="AlphaFoldDB" id="A7RX25"/>
<evidence type="ECO:0000313" key="9">
    <source>
        <dbReference type="EMBL" id="EDO43953.1"/>
    </source>
</evidence>
<proteinExistence type="predicted"/>
<evidence type="ECO:0000313" key="1">
    <source>
        <dbReference type="EMBL" id="EDO26518.1"/>
    </source>
</evidence>
<dbReference type="EMBL" id="DS475507">
    <property type="protein sequence ID" value="EDO26566.1"/>
    <property type="molecule type" value="Genomic_DNA"/>
</dbReference>
<dbReference type="EMBL" id="DS470504">
    <property type="protein sequence ID" value="EDO29502.1"/>
    <property type="molecule type" value="Genomic_DNA"/>
</dbReference>
<dbReference type="EMBL" id="DS475568">
    <property type="protein sequence ID" value="EDO26545.1"/>
    <property type="molecule type" value="Genomic_DNA"/>
</dbReference>
<sequence length="93" mass="10800">LESCINENLLHVSSWLAANKLSLNIDKTNFIIFHPPQKISNYTLSIKINGKCIKKEKYIKYLGIYIDSHLSWKYQILHIAKKIKRCIGVLSKI</sequence>
<accession>A7RX25</accession>
<dbReference type="EMBL" id="DS475659">
    <property type="protein sequence ID" value="EDO26518.1"/>
    <property type="molecule type" value="Genomic_DNA"/>
</dbReference>
<feature type="non-terminal residue" evidence="9">
    <location>
        <position position="1"/>
    </location>
</feature>
<dbReference type="Proteomes" id="UP000001593">
    <property type="component" value="Unassembled WGS sequence"/>
</dbReference>
<gene>
    <name evidence="7" type="ORF">NEMVEDRAFT_v1g127530</name>
    <name evidence="5" type="ORF">NEMVEDRAFT_v1g47914</name>
    <name evidence="6" type="ORF">NEMVEDRAFT_v1g47938</name>
    <name evidence="1" type="ORF">NEMVEDRAFT_v1g48429</name>
    <name evidence="4" type="ORF">NEMVEDRAFT_v1g48676</name>
    <name evidence="2" type="ORF">NEMVEDRAFT_v1g48852</name>
    <name evidence="8" type="ORF">NEMVEDRAFT_v1g57771</name>
    <name evidence="3" type="ORF">NEMVEDRAFT_v1g59492</name>
    <name evidence="9" type="ORF">NEMVEDRAFT_v1g66979</name>
</gene>
<feature type="non-terminal residue" evidence="9">
    <location>
        <position position="93"/>
    </location>
</feature>
<dbReference type="HOGENOM" id="CLU_2405723_0_0_1"/>
<dbReference type="EMBL" id="DS469745">
    <property type="protein sequence ID" value="EDO34078.1"/>
    <property type="molecule type" value="Genomic_DNA"/>
</dbReference>
<evidence type="ECO:0000313" key="7">
    <source>
        <dbReference type="EMBL" id="EDO34078.1"/>
    </source>
</evidence>
<reference evidence="9 10" key="1">
    <citation type="journal article" date="2007" name="Science">
        <title>Sea anemone genome reveals ancestral eumetazoan gene repertoire and genomic organization.</title>
        <authorList>
            <person name="Putnam N.H."/>
            <person name="Srivastava M."/>
            <person name="Hellsten U."/>
            <person name="Dirks B."/>
            <person name="Chapman J."/>
            <person name="Salamov A."/>
            <person name="Terry A."/>
            <person name="Shapiro H."/>
            <person name="Lindquist E."/>
            <person name="Kapitonov V.V."/>
            <person name="Jurka J."/>
            <person name="Genikhovich G."/>
            <person name="Grigoriev I.V."/>
            <person name="Lucas S.M."/>
            <person name="Steele R.E."/>
            <person name="Finnerty J.R."/>
            <person name="Technau U."/>
            <person name="Martindale M.Q."/>
            <person name="Rokhsar D.S."/>
        </authorList>
    </citation>
    <scope>NUCLEOTIDE SEQUENCE [LARGE SCALE GENOMIC DNA]</scope>
    <source>
        <strain evidence="9">CH2 x CH6</strain>
        <strain evidence="10">CH2 X CH6</strain>
    </source>
</reference>
<evidence type="ECO:0000313" key="5">
    <source>
        <dbReference type="EMBL" id="EDO29502.1"/>
    </source>
</evidence>
<dbReference type="EMBL" id="DS473633">
    <property type="protein sequence ID" value="EDO27226.1"/>
    <property type="molecule type" value="Genomic_DNA"/>
</dbReference>
<evidence type="ECO:0000313" key="8">
    <source>
        <dbReference type="EMBL" id="EDO37733.1"/>
    </source>
</evidence>
<dbReference type="EMBL" id="DS469640">
    <property type="protein sequence ID" value="EDO37733.1"/>
    <property type="molecule type" value="Genomic_DNA"/>
</dbReference>
<name>A7RX25_NEMVE</name>
<protein>
    <submittedName>
        <fullName evidence="9">Uncharacterized protein</fullName>
    </submittedName>
</protein>
<evidence type="ECO:0000313" key="2">
    <source>
        <dbReference type="EMBL" id="EDO26545.1"/>
    </source>
</evidence>
<evidence type="ECO:0000313" key="4">
    <source>
        <dbReference type="EMBL" id="EDO27226.1"/>
    </source>
</evidence>
<dbReference type="InParanoid" id="A7RX25"/>